<dbReference type="AlphaFoldDB" id="A0A7J0H5M0"/>
<sequence length="710" mass="77500">MSKRLKLSDLAKVVAQKAATSTSKGVVISEGFETTSGKRALDDGSKGKQVAQSPEPKKAKIDTGASEAPARPPIASGGGSSVRQTLGKSLGPTGFSDGQCGYTAEKILAGVILPADKEKVDRLTFNQVVTKFLHVLGQGLLSPFAAGIFAESALNQKAVAESAKMEMVRAQNRAIELEVPLPRRRRRGRSSPRMPMPEIRSSRRLEARISELEKASPLMQASSYFGDGFDFCKRQLAHQYPDLGVDLEDVEMDHEFLAKEEDEAEKRAAEEGAAGVERQSHGLPKEPRGRELKCRIGAYTPSVPYPIRGGTTSRRGPEKNLLRGSPSNVKGWKTRFFFASGDEWEFPSGMAANDSTPRVPRSWGTPAATSCRLCPRLTPRGRRRSSGRIEPGGYFEVSKVLGSRNLQETFCGSVARCFLPVAGDNTTSGDDGEFVTREDSVEYLGVIRRDIGGAIRRALPGIPDETLLRWLGGKVKGPLYESPIWKVRLQFGFRVGLISDSELPPELRSDAMSARVGAPALGEKTEGKAKAEKAVKATTAKPPTKGVVIREKRTREGEHIIEKGEPDSSKGKEAAPPPPPKRFKSTRGAINARGVLRGGDLFPWWWYRIRIYDVGCFRGSEAAHRGDSGFRQERGRPVVVFASSLALRSQEHLHDIDFHMARADSAELELVKAQKRAVKAENRLAELSEEGSKPGTEVDDLKATVAELHK</sequence>
<accession>A0A7J0H5M0</accession>
<feature type="compositionally biased region" description="Basic and acidic residues" evidence="2">
    <location>
        <begin position="548"/>
        <end position="573"/>
    </location>
</feature>
<feature type="coiled-coil region" evidence="1">
    <location>
        <begin position="656"/>
        <end position="690"/>
    </location>
</feature>
<feature type="compositionally biased region" description="Basic and acidic residues" evidence="2">
    <location>
        <begin position="261"/>
        <end position="270"/>
    </location>
</feature>
<reference evidence="3 4" key="1">
    <citation type="submission" date="2019-07" db="EMBL/GenBank/DDBJ databases">
        <title>De Novo Assembly of kiwifruit Actinidia rufa.</title>
        <authorList>
            <person name="Sugita-Konishi S."/>
            <person name="Sato K."/>
            <person name="Mori E."/>
            <person name="Abe Y."/>
            <person name="Kisaki G."/>
            <person name="Hamano K."/>
            <person name="Suezawa K."/>
            <person name="Otani M."/>
            <person name="Fukuda T."/>
            <person name="Manabe T."/>
            <person name="Gomi K."/>
            <person name="Tabuchi M."/>
            <person name="Akimitsu K."/>
            <person name="Kataoka I."/>
        </authorList>
    </citation>
    <scope>NUCLEOTIDE SEQUENCE [LARGE SCALE GENOMIC DNA]</scope>
    <source>
        <strain evidence="4">cv. Fuchu</strain>
    </source>
</reference>
<protein>
    <submittedName>
        <fullName evidence="3">Uncharacterized protein</fullName>
    </submittedName>
</protein>
<comment type="caution">
    <text evidence="3">The sequence shown here is derived from an EMBL/GenBank/DDBJ whole genome shotgun (WGS) entry which is preliminary data.</text>
</comment>
<evidence type="ECO:0000313" key="4">
    <source>
        <dbReference type="Proteomes" id="UP000585474"/>
    </source>
</evidence>
<keyword evidence="1" id="KW-0175">Coiled coil</keyword>
<gene>
    <name evidence="3" type="ORF">Acr_27g0001350</name>
</gene>
<feature type="region of interest" description="Disordered" evidence="2">
    <location>
        <begin position="305"/>
        <end position="325"/>
    </location>
</feature>
<feature type="region of interest" description="Disordered" evidence="2">
    <location>
        <begin position="522"/>
        <end position="586"/>
    </location>
</feature>
<feature type="region of interest" description="Disordered" evidence="2">
    <location>
        <begin position="261"/>
        <end position="292"/>
    </location>
</feature>
<evidence type="ECO:0000313" key="3">
    <source>
        <dbReference type="EMBL" id="GFZ18396.1"/>
    </source>
</evidence>
<feature type="region of interest" description="Disordered" evidence="2">
    <location>
        <begin position="32"/>
        <end position="90"/>
    </location>
</feature>
<proteinExistence type="predicted"/>
<feature type="compositionally biased region" description="Low complexity" evidence="2">
    <location>
        <begin position="536"/>
        <end position="547"/>
    </location>
</feature>
<name>A0A7J0H5M0_9ERIC</name>
<feature type="compositionally biased region" description="Basic and acidic residues" evidence="2">
    <location>
        <begin position="278"/>
        <end position="292"/>
    </location>
</feature>
<dbReference type="EMBL" id="BJWL01000027">
    <property type="protein sequence ID" value="GFZ18396.1"/>
    <property type="molecule type" value="Genomic_DNA"/>
</dbReference>
<evidence type="ECO:0000256" key="2">
    <source>
        <dbReference type="SAM" id="MobiDB-lite"/>
    </source>
</evidence>
<keyword evidence="4" id="KW-1185">Reference proteome</keyword>
<feature type="compositionally biased region" description="Basic and acidic residues" evidence="2">
    <location>
        <begin position="523"/>
        <end position="535"/>
    </location>
</feature>
<organism evidence="3 4">
    <name type="scientific">Actinidia rufa</name>
    <dbReference type="NCBI Taxonomy" id="165716"/>
    <lineage>
        <taxon>Eukaryota</taxon>
        <taxon>Viridiplantae</taxon>
        <taxon>Streptophyta</taxon>
        <taxon>Embryophyta</taxon>
        <taxon>Tracheophyta</taxon>
        <taxon>Spermatophyta</taxon>
        <taxon>Magnoliopsida</taxon>
        <taxon>eudicotyledons</taxon>
        <taxon>Gunneridae</taxon>
        <taxon>Pentapetalae</taxon>
        <taxon>asterids</taxon>
        <taxon>Ericales</taxon>
        <taxon>Actinidiaceae</taxon>
        <taxon>Actinidia</taxon>
    </lineage>
</organism>
<dbReference type="OrthoDB" id="1750920at2759"/>
<evidence type="ECO:0000256" key="1">
    <source>
        <dbReference type="SAM" id="Coils"/>
    </source>
</evidence>
<dbReference type="Proteomes" id="UP000585474">
    <property type="component" value="Unassembled WGS sequence"/>
</dbReference>